<evidence type="ECO:0000256" key="6">
    <source>
        <dbReference type="ARBA" id="ARBA00023163"/>
    </source>
</evidence>
<dbReference type="GO" id="GO:0000978">
    <property type="term" value="F:RNA polymerase II cis-regulatory region sequence-specific DNA binding"/>
    <property type="evidence" value="ECO:0007669"/>
    <property type="project" value="TreeGrafter"/>
</dbReference>
<dbReference type="InterPro" id="IPR045843">
    <property type="entry name" value="IND-like"/>
</dbReference>
<dbReference type="InterPro" id="IPR045239">
    <property type="entry name" value="bHLH95_bHLH"/>
</dbReference>
<dbReference type="PROSITE" id="PS50888">
    <property type="entry name" value="BHLH"/>
    <property type="match status" value="1"/>
</dbReference>
<dbReference type="GO" id="GO:0005634">
    <property type="term" value="C:nucleus"/>
    <property type="evidence" value="ECO:0007669"/>
    <property type="project" value="UniProtKB-SubCell"/>
</dbReference>
<dbReference type="GO" id="GO:0046983">
    <property type="term" value="F:protein dimerization activity"/>
    <property type="evidence" value="ECO:0007669"/>
    <property type="project" value="InterPro"/>
</dbReference>
<evidence type="ECO:0000259" key="9">
    <source>
        <dbReference type="PROSITE" id="PS50888"/>
    </source>
</evidence>
<protein>
    <submittedName>
        <fullName evidence="10">Transcription factor bHLH110</fullName>
    </submittedName>
</protein>
<dbReference type="SUPFAM" id="SSF47459">
    <property type="entry name" value="HLH, helix-loop-helix DNA-binding domain"/>
    <property type="match status" value="1"/>
</dbReference>
<organism evidence="10">
    <name type="scientific">Anthurium amnicola</name>
    <dbReference type="NCBI Taxonomy" id="1678845"/>
    <lineage>
        <taxon>Eukaryota</taxon>
        <taxon>Viridiplantae</taxon>
        <taxon>Streptophyta</taxon>
        <taxon>Embryophyta</taxon>
        <taxon>Tracheophyta</taxon>
        <taxon>Spermatophyta</taxon>
        <taxon>Magnoliopsida</taxon>
        <taxon>Liliopsida</taxon>
        <taxon>Araceae</taxon>
        <taxon>Pothoideae</taxon>
        <taxon>Potheae</taxon>
        <taxon>Anthurium</taxon>
    </lineage>
</organism>
<proteinExistence type="inferred from homology"/>
<keyword evidence="4" id="KW-0805">Transcription regulation</keyword>
<evidence type="ECO:0000256" key="3">
    <source>
        <dbReference type="ARBA" id="ARBA00011738"/>
    </source>
</evidence>
<evidence type="ECO:0000256" key="7">
    <source>
        <dbReference type="ARBA" id="ARBA00023242"/>
    </source>
</evidence>
<dbReference type="PANTHER" id="PTHR16223:SF56">
    <property type="entry name" value="TRANSCRIPTION FACTOR BHLH110"/>
    <property type="match status" value="1"/>
</dbReference>
<feature type="region of interest" description="Disordered" evidence="8">
    <location>
        <begin position="285"/>
        <end position="311"/>
    </location>
</feature>
<comment type="subunit">
    <text evidence="3">Homodimer.</text>
</comment>
<reference evidence="10" key="1">
    <citation type="submission" date="2015-07" db="EMBL/GenBank/DDBJ databases">
        <title>Transcriptome Assembly of Anthurium amnicola.</title>
        <authorList>
            <person name="Suzuki J."/>
        </authorList>
    </citation>
    <scope>NUCLEOTIDE SEQUENCE</scope>
</reference>
<dbReference type="SMART" id="SM00353">
    <property type="entry name" value="HLH"/>
    <property type="match status" value="1"/>
</dbReference>
<dbReference type="PANTHER" id="PTHR16223">
    <property type="entry name" value="TRANSCRIPTION FACTOR BHLH83-RELATED"/>
    <property type="match status" value="1"/>
</dbReference>
<evidence type="ECO:0000256" key="4">
    <source>
        <dbReference type="ARBA" id="ARBA00023015"/>
    </source>
</evidence>
<sequence>MEPSEPDRNQQQQEQLQGSVVAAPAKTTHGGCNLAWNTILLLKGEHSSTTPNVLGAFPGLSFDPKQGHEALVELPSPLITSMVHDLGVQWPCGADTCSHQGQLAKTTEELSDSLLKLTSFGAVWNPGEHPSPTTGCSKYDEQGALHDLDVGLLCHTDRKFQLSARGRHHTLLPIPNASSFWGDAAAPEQLGCYSKMLLATGSTPSSSSFPSLFSMQELQGLELLASARFGETLRQPSLSNVAFFGEGEACGLGNPPLPNPGPSGEFHKISSLLNGVTEGKRANGVVEHKASPPAAKKPRTEPRSSTSPFKVRKEKLGDRVAALQQLVAPFGKTDTASVLTEAVGYIKFLQEQVQTLSMPYLRSSNKSKIRTAQEVSNEENDDIKHDLRSRGLCLVPLSYTSFFSSESGSAWSPSYFRGT</sequence>
<evidence type="ECO:0000256" key="2">
    <source>
        <dbReference type="ARBA" id="ARBA00005510"/>
    </source>
</evidence>
<dbReference type="EMBL" id="GDJX01003928">
    <property type="protein sequence ID" value="JAT64008.1"/>
    <property type="molecule type" value="Transcribed_RNA"/>
</dbReference>
<keyword evidence="5" id="KW-0238">DNA-binding</keyword>
<dbReference type="CDD" id="cd11393">
    <property type="entry name" value="bHLH_AtbHLH_like"/>
    <property type="match status" value="1"/>
</dbReference>
<dbReference type="GO" id="GO:0000981">
    <property type="term" value="F:DNA-binding transcription factor activity, RNA polymerase II-specific"/>
    <property type="evidence" value="ECO:0007669"/>
    <property type="project" value="TreeGrafter"/>
</dbReference>
<dbReference type="Gene3D" id="4.10.280.10">
    <property type="entry name" value="Helix-loop-helix DNA-binding domain"/>
    <property type="match status" value="1"/>
</dbReference>
<comment type="similarity">
    <text evidence="2">Belongs to the bHLH protein family.</text>
</comment>
<feature type="domain" description="BHLH" evidence="9">
    <location>
        <begin position="300"/>
        <end position="349"/>
    </location>
</feature>
<evidence type="ECO:0000256" key="8">
    <source>
        <dbReference type="SAM" id="MobiDB-lite"/>
    </source>
</evidence>
<evidence type="ECO:0000256" key="1">
    <source>
        <dbReference type="ARBA" id="ARBA00004123"/>
    </source>
</evidence>
<evidence type="ECO:0000313" key="10">
    <source>
        <dbReference type="EMBL" id="JAT64008.1"/>
    </source>
</evidence>
<gene>
    <name evidence="10" type="primary">BHLH110</name>
    <name evidence="10" type="ORF">g.25959</name>
</gene>
<keyword evidence="7" id="KW-0539">Nucleus</keyword>
<dbReference type="FunFam" id="4.10.280.10:FF:000032">
    <property type="entry name" value="Transcription factor bHLH123 family"/>
    <property type="match status" value="1"/>
</dbReference>
<dbReference type="InterPro" id="IPR036638">
    <property type="entry name" value="HLH_DNA-bd_sf"/>
</dbReference>
<dbReference type="InterPro" id="IPR011598">
    <property type="entry name" value="bHLH_dom"/>
</dbReference>
<comment type="subcellular location">
    <subcellularLocation>
        <location evidence="1">Nucleus</location>
    </subcellularLocation>
</comment>
<evidence type="ECO:0000256" key="5">
    <source>
        <dbReference type="ARBA" id="ARBA00023125"/>
    </source>
</evidence>
<accession>A0A1D1ZAU6</accession>
<keyword evidence="6" id="KW-0804">Transcription</keyword>
<dbReference type="AlphaFoldDB" id="A0A1D1ZAU6"/>
<name>A0A1D1ZAU6_9ARAE</name>